<evidence type="ECO:0000313" key="1">
    <source>
        <dbReference type="EMBL" id="WDE00414.1"/>
    </source>
</evidence>
<organism evidence="1 2">
    <name type="scientific">Thalassomonas actiniarum</name>
    <dbReference type="NCBI Taxonomy" id="485447"/>
    <lineage>
        <taxon>Bacteria</taxon>
        <taxon>Pseudomonadati</taxon>
        <taxon>Pseudomonadota</taxon>
        <taxon>Gammaproteobacteria</taxon>
        <taxon>Alteromonadales</taxon>
        <taxon>Colwelliaceae</taxon>
        <taxon>Thalassomonas</taxon>
    </lineage>
</organism>
<proteinExistence type="predicted"/>
<reference evidence="1 2" key="1">
    <citation type="journal article" date="2015" name="Genome Announc.">
        <title>Draft Genome Sequences of Marine Isolates of Thalassomonas viridans and Thalassomonas actiniarum.</title>
        <authorList>
            <person name="Olonade I."/>
            <person name="van Zyl L.J."/>
            <person name="Trindade M."/>
        </authorList>
    </citation>
    <scope>NUCLEOTIDE SEQUENCE [LARGE SCALE GENOMIC DNA]</scope>
    <source>
        <strain evidence="1 2">A5K-106</strain>
    </source>
</reference>
<reference evidence="1 2" key="2">
    <citation type="journal article" date="2022" name="Mar. Drugs">
        <title>Bioassay-Guided Fractionation Leads to the Detection of Cholic Acid Generated by the Rare Thalassomonas sp.</title>
        <authorList>
            <person name="Pheiffer F."/>
            <person name="Schneider Y.K."/>
            <person name="Hansen E.H."/>
            <person name="Andersen J.H."/>
            <person name="Isaksson J."/>
            <person name="Busche T."/>
            <person name="R C."/>
            <person name="Kalinowski J."/>
            <person name="Zyl L.V."/>
            <person name="Trindade M."/>
        </authorList>
    </citation>
    <scope>NUCLEOTIDE SEQUENCE [LARGE SCALE GENOMIC DNA]</scope>
    <source>
        <strain evidence="1 2">A5K-106</strain>
    </source>
</reference>
<dbReference type="AlphaFoldDB" id="A0AAE9YU62"/>
<dbReference type="EMBL" id="CP059735">
    <property type="protein sequence ID" value="WDE00414.1"/>
    <property type="molecule type" value="Genomic_DNA"/>
</dbReference>
<sequence>MTIPQNKLNEVKTAASAAMARSKARQAQITANIHQIKAKQVTNRPRP</sequence>
<keyword evidence="2" id="KW-1185">Reference proteome</keyword>
<name>A0AAE9YU62_9GAMM</name>
<dbReference type="Proteomes" id="UP000032568">
    <property type="component" value="Chromosome"/>
</dbReference>
<gene>
    <name evidence="1" type="ORF">SG35_007175</name>
</gene>
<dbReference type="RefSeq" id="WP_160298405.1">
    <property type="nucleotide sequence ID" value="NZ_CP059735.1"/>
</dbReference>
<accession>A0AAE9YU62</accession>
<evidence type="ECO:0000313" key="2">
    <source>
        <dbReference type="Proteomes" id="UP000032568"/>
    </source>
</evidence>
<dbReference type="KEGG" id="tact:SG35_007175"/>
<protein>
    <submittedName>
        <fullName evidence="1">Uncharacterized protein</fullName>
    </submittedName>
</protein>